<dbReference type="CDD" id="cd05237">
    <property type="entry name" value="UDP_invert_4-6DH_SDR_e"/>
    <property type="match status" value="1"/>
</dbReference>
<gene>
    <name evidence="3" type="ORF">BSZ40_05060</name>
</gene>
<organism evidence="3 4">
    <name type="scientific">Buchananella hordeovulneris</name>
    <dbReference type="NCBI Taxonomy" id="52770"/>
    <lineage>
        <taxon>Bacteria</taxon>
        <taxon>Bacillati</taxon>
        <taxon>Actinomycetota</taxon>
        <taxon>Actinomycetes</taxon>
        <taxon>Actinomycetales</taxon>
        <taxon>Actinomycetaceae</taxon>
        <taxon>Buchananella</taxon>
    </lineage>
</organism>
<evidence type="ECO:0000256" key="1">
    <source>
        <dbReference type="ARBA" id="ARBA00007430"/>
    </source>
</evidence>
<accession>A0A1Q5PWN7</accession>
<dbReference type="SUPFAM" id="SSF51735">
    <property type="entry name" value="NAD(P)-binding Rossmann-fold domains"/>
    <property type="match status" value="1"/>
</dbReference>
<keyword evidence="4" id="KW-1185">Reference proteome</keyword>
<dbReference type="PANTHER" id="PTHR43318:SF1">
    <property type="entry name" value="POLYSACCHARIDE BIOSYNTHESIS PROTEIN EPSC-RELATED"/>
    <property type="match status" value="1"/>
</dbReference>
<dbReference type="AlphaFoldDB" id="A0A1Q5PWN7"/>
<comment type="similarity">
    <text evidence="1">Belongs to the polysaccharide synthase family.</text>
</comment>
<dbReference type="Proteomes" id="UP000185612">
    <property type="component" value="Unassembled WGS sequence"/>
</dbReference>
<sequence>MNLAPTDDSLAWAKLAEFFPSHGTVLDIPKHIIAGKRVLVTGAGGSVGSEICRQVAACEPASLVLLDRDEYALHSLSLSLFDQALLDTPNFVLADIRDADTVREHFLHHRPEVVFHSAALKHQPLLEQYPREAWKTNVLGTANVLAAAQEVDVERFVTISTDKAADPTTYLGHSKHLAERLTAWMGQQQGGKYVSVRFGNVIASRGSAIWTFRHQLLQGVPVTVVHPEASRYFMSISQACSLVLQAAAIGESGEVLVLDMGQPVKIVDLVAHLAKALDVPDYEVVFTGLRPGEKLHEVRIGYHESNDRPRHPMISHVQVPLLDPTLLGAPPW</sequence>
<dbReference type="InterPro" id="IPR051203">
    <property type="entry name" value="Polysaccharide_Synthase-Rel"/>
</dbReference>
<name>A0A1Q5PWN7_9ACTO</name>
<dbReference type="Gene3D" id="3.40.50.720">
    <property type="entry name" value="NAD(P)-binding Rossmann-like Domain"/>
    <property type="match status" value="1"/>
</dbReference>
<evidence type="ECO:0000313" key="3">
    <source>
        <dbReference type="EMBL" id="OKL51859.1"/>
    </source>
</evidence>
<dbReference type="InterPro" id="IPR036291">
    <property type="entry name" value="NAD(P)-bd_dom_sf"/>
</dbReference>
<evidence type="ECO:0000313" key="4">
    <source>
        <dbReference type="Proteomes" id="UP000185612"/>
    </source>
</evidence>
<dbReference type="PANTHER" id="PTHR43318">
    <property type="entry name" value="UDP-N-ACETYLGLUCOSAMINE 4,6-DEHYDRATASE"/>
    <property type="match status" value="1"/>
</dbReference>
<evidence type="ECO:0000259" key="2">
    <source>
        <dbReference type="Pfam" id="PF02719"/>
    </source>
</evidence>
<dbReference type="STRING" id="52770.BSZ40_05060"/>
<comment type="caution">
    <text evidence="3">The sequence shown here is derived from an EMBL/GenBank/DDBJ whole genome shotgun (WGS) entry which is preliminary data.</text>
</comment>
<proteinExistence type="inferred from homology"/>
<reference evidence="4" key="1">
    <citation type="submission" date="2016-12" db="EMBL/GenBank/DDBJ databases">
        <authorList>
            <person name="Meng X."/>
        </authorList>
    </citation>
    <scope>NUCLEOTIDE SEQUENCE [LARGE SCALE GENOMIC DNA]</scope>
    <source>
        <strain evidence="4">DSM 20732</strain>
    </source>
</reference>
<protein>
    <recommendedName>
        <fullName evidence="2">Polysaccharide biosynthesis protein CapD-like domain-containing protein</fullName>
    </recommendedName>
</protein>
<dbReference type="EMBL" id="MQVS01000004">
    <property type="protein sequence ID" value="OKL51859.1"/>
    <property type="molecule type" value="Genomic_DNA"/>
</dbReference>
<dbReference type="RefSeq" id="WP_073823953.1">
    <property type="nucleotide sequence ID" value="NZ_MQVS01000004.1"/>
</dbReference>
<dbReference type="InterPro" id="IPR003869">
    <property type="entry name" value="Polysac_CapD-like"/>
</dbReference>
<dbReference type="OrthoDB" id="9803111at2"/>
<feature type="domain" description="Polysaccharide biosynthesis protein CapD-like" evidence="2">
    <location>
        <begin position="38"/>
        <end position="317"/>
    </location>
</feature>
<dbReference type="Pfam" id="PF02719">
    <property type="entry name" value="Polysacc_synt_2"/>
    <property type="match status" value="1"/>
</dbReference>